<feature type="disulfide bond" evidence="3">
    <location>
        <begin position="187"/>
        <end position="191"/>
    </location>
</feature>
<dbReference type="InterPro" id="IPR036861">
    <property type="entry name" value="Endochitinase-like_sf"/>
</dbReference>
<protein>
    <submittedName>
        <fullName evidence="6">Carbohydrate-binding module family 18</fullName>
    </submittedName>
</protein>
<dbReference type="Pfam" id="PF09118">
    <property type="entry name" value="GO-like_E_set"/>
    <property type="match status" value="1"/>
</dbReference>
<dbReference type="InterPro" id="IPR001002">
    <property type="entry name" value="Chitin-bd_1"/>
</dbReference>
<feature type="disulfide bond" evidence="3">
    <location>
        <begin position="121"/>
        <end position="125"/>
    </location>
</feature>
<dbReference type="AlphaFoldDB" id="A0A5M8Q1T8"/>
<dbReference type="Gene3D" id="3.30.60.10">
    <property type="entry name" value="Endochitinase-like"/>
    <property type="match status" value="4"/>
</dbReference>
<dbReference type="Pfam" id="PF00187">
    <property type="entry name" value="Chitin_bind_1"/>
    <property type="match status" value="2"/>
</dbReference>
<keyword evidence="2 4" id="KW-0732">Signal</keyword>
<evidence type="ECO:0000313" key="7">
    <source>
        <dbReference type="Proteomes" id="UP000324767"/>
    </source>
</evidence>
<organism evidence="6 7">
    <name type="scientific">Lasallia pustulata</name>
    <dbReference type="NCBI Taxonomy" id="136370"/>
    <lineage>
        <taxon>Eukaryota</taxon>
        <taxon>Fungi</taxon>
        <taxon>Dikarya</taxon>
        <taxon>Ascomycota</taxon>
        <taxon>Pezizomycotina</taxon>
        <taxon>Lecanoromycetes</taxon>
        <taxon>OSLEUM clade</taxon>
        <taxon>Umbilicariomycetidae</taxon>
        <taxon>Umbilicariales</taxon>
        <taxon>Umbilicariaceae</taxon>
        <taxon>Lasallia</taxon>
    </lineage>
</organism>
<feature type="chain" id="PRO_5024462736" evidence="4">
    <location>
        <begin position="18"/>
        <end position="895"/>
    </location>
</feature>
<dbReference type="SMART" id="SM00270">
    <property type="entry name" value="ChtBD1"/>
    <property type="match status" value="4"/>
</dbReference>
<feature type="disulfide bond" evidence="3">
    <location>
        <begin position="333"/>
        <end position="347"/>
    </location>
</feature>
<feature type="domain" description="Chitin-binding type-1" evidence="5">
    <location>
        <begin position="313"/>
        <end position="358"/>
    </location>
</feature>
<feature type="disulfide bond" evidence="3">
    <location>
        <begin position="258"/>
        <end position="262"/>
    </location>
</feature>
<dbReference type="CDD" id="cd00035">
    <property type="entry name" value="ChtBD1"/>
    <property type="match status" value="3"/>
</dbReference>
<dbReference type="Gene3D" id="2.60.40.10">
    <property type="entry name" value="Immunoglobulins"/>
    <property type="match status" value="1"/>
</dbReference>
<evidence type="ECO:0000256" key="2">
    <source>
        <dbReference type="ARBA" id="ARBA00022729"/>
    </source>
</evidence>
<evidence type="ECO:0000256" key="1">
    <source>
        <dbReference type="ARBA" id="ARBA00022669"/>
    </source>
</evidence>
<dbReference type="EMBL" id="VXIT01000002">
    <property type="protein sequence ID" value="KAA6414926.1"/>
    <property type="molecule type" value="Genomic_DNA"/>
</dbReference>
<evidence type="ECO:0000256" key="3">
    <source>
        <dbReference type="PROSITE-ProRule" id="PRU00261"/>
    </source>
</evidence>
<dbReference type="InterPro" id="IPR015202">
    <property type="entry name" value="GO-like_E_set"/>
</dbReference>
<dbReference type="Proteomes" id="UP000324767">
    <property type="component" value="Unassembled WGS sequence"/>
</dbReference>
<evidence type="ECO:0000259" key="5">
    <source>
        <dbReference type="PROSITE" id="PS50941"/>
    </source>
</evidence>
<feature type="domain" description="Chitin-binding type-1" evidence="5">
    <location>
        <begin position="217"/>
        <end position="264"/>
    </location>
</feature>
<evidence type="ECO:0000313" key="6">
    <source>
        <dbReference type="EMBL" id="KAA6414926.1"/>
    </source>
</evidence>
<dbReference type="Gene3D" id="2.130.10.80">
    <property type="entry name" value="Galactose oxidase/kelch, beta-propeller"/>
    <property type="match status" value="1"/>
</dbReference>
<comment type="caution">
    <text evidence="3">Lacks conserved residue(s) required for the propagation of feature annotation.</text>
</comment>
<dbReference type="PROSITE" id="PS51257">
    <property type="entry name" value="PROKAR_LIPOPROTEIN"/>
    <property type="match status" value="1"/>
</dbReference>
<proteinExistence type="predicted"/>
<dbReference type="CDD" id="cd02851">
    <property type="entry name" value="E_set_GO_C"/>
    <property type="match status" value="1"/>
</dbReference>
<dbReference type="GO" id="GO:0008061">
    <property type="term" value="F:chitin binding"/>
    <property type="evidence" value="ECO:0007669"/>
    <property type="project" value="UniProtKB-UniRule"/>
</dbReference>
<dbReference type="InterPro" id="IPR013783">
    <property type="entry name" value="Ig-like_fold"/>
</dbReference>
<keyword evidence="3" id="KW-1015">Disulfide bond</keyword>
<dbReference type="InterPro" id="IPR011043">
    <property type="entry name" value="Gal_Oxase/kelch_b-propeller"/>
</dbReference>
<dbReference type="PANTHER" id="PTHR32208:SF21">
    <property type="entry name" value="LOW QUALITY PROTEIN: ALDEHYDE OXIDASE GLOX-LIKE"/>
    <property type="match status" value="1"/>
</dbReference>
<dbReference type="PROSITE" id="PS50941">
    <property type="entry name" value="CHIT_BIND_I_2"/>
    <property type="match status" value="4"/>
</dbReference>
<dbReference type="OrthoDB" id="2019572at2759"/>
<sequence length="895" mass="93331">MRSTVLLLGLSLGGVSANIIFTHVALSCDHDKPAYTGCLRGMHCRDNKICEVSESSELYPVSFRRGTPESLFARQQYSTNGQCGPSNGNLLCDPNSTVYTGTCCSQYGWCGNTPDHCGTGCISGCTVQNPPASPSTAPSSTAPRSDGRCGSDFGGATCDANGPYGGCCSSYGYCGPSDTYCSIENACEQRCAGIHTMKELVKDQAPAPSANTAPRSDGRCGSGFDNAGCDPTGPYGGCCSNYGYCGSTPQHCLTANGCQNGCTDATPSSATPNQPANPTSAIVVTQLATSSQEPILGSPTSNAAAPTGKATTDGSCGAGNGNTICGNWPQGSCCSMYGYCGNTTSHCGDGCQSGPCLGPVVVPAPGPSPAPAAPVPGSFNIVGQSGVPAMHAGLMPNGRVIFLDKIENYTQIKLDDGYYAYSAEYDPATNTAVGLQYKTNAFCSGGAFLPDGRWLSLGGNAPLTFIDPTVGDGFTAIRYLSRSSTDGSLNGQAWSEPGNKLSSARWYASAQTMPDGTIFVASGSLNGLDPTVQTNNNPTYEILNNQGISTGVSIPMDILAVNQPYYMYPIIHLLYDGTLFVFVSKSSEIFNVATNTTVKKFADLPGDYRTYPNTGGSVLLPLSSANNWAPDVIICGGGAYQDITSPTDPSCGRIQPLSANAAWEMDSMPEGRGMVEGTLLPDGTIIFLNGCNQGAQGFGLARNPTYEALIYDPTQPLGQRWTTGATSTIARLYHSVALLLLDGTLMVTGSNPVQMPLLTPVPNQVPSEDYVTEFRVESYTPPYLQGANASKRPADVVLGATTLQANGQTFAVKFNVVAGTRACKVALYHGGFVTHSLHMNHRMAYLDNTGFVAGSMSQSLTVSMPPNRNVAPPGPYVVYVVCDGVPAVGQFVSVS</sequence>
<dbReference type="InterPro" id="IPR037293">
    <property type="entry name" value="Gal_Oxidase_central_sf"/>
</dbReference>
<feature type="disulfide bond" evidence="3">
    <location>
        <begin position="103"/>
        <end position="117"/>
    </location>
</feature>
<accession>A0A5M8Q1T8</accession>
<dbReference type="PANTHER" id="PTHR32208">
    <property type="entry name" value="SECRETED PROTEIN-RELATED"/>
    <property type="match status" value="1"/>
</dbReference>
<evidence type="ECO:0000256" key="4">
    <source>
        <dbReference type="SAM" id="SignalP"/>
    </source>
</evidence>
<dbReference type="Pfam" id="PF07250">
    <property type="entry name" value="Glyoxal_oxid_N"/>
    <property type="match status" value="1"/>
</dbReference>
<reference evidence="6 7" key="1">
    <citation type="submission" date="2019-09" db="EMBL/GenBank/DDBJ databases">
        <title>The hologenome of the rock-dwelling lichen Lasallia pustulata.</title>
        <authorList>
            <person name="Greshake Tzovaras B."/>
            <person name="Segers F."/>
            <person name="Bicker A."/>
            <person name="Dal Grande F."/>
            <person name="Otte J."/>
            <person name="Hankeln T."/>
            <person name="Schmitt I."/>
            <person name="Ebersberger I."/>
        </authorList>
    </citation>
    <scope>NUCLEOTIDE SEQUENCE [LARGE SCALE GENOMIC DNA]</scope>
    <source>
        <strain evidence="6">A1-1</strain>
    </source>
</reference>
<feature type="domain" description="Chitin-binding type-1" evidence="5">
    <location>
        <begin position="80"/>
        <end position="127"/>
    </location>
</feature>
<name>A0A5M8Q1T8_9LECA</name>
<dbReference type="InterPro" id="IPR009880">
    <property type="entry name" value="Glyoxal_oxidase_N"/>
</dbReference>
<feature type="signal peptide" evidence="4">
    <location>
        <begin position="1"/>
        <end position="17"/>
    </location>
</feature>
<dbReference type="SUPFAM" id="SSF81296">
    <property type="entry name" value="E set domains"/>
    <property type="match status" value="1"/>
</dbReference>
<feature type="domain" description="Chitin-binding type-1" evidence="5">
    <location>
        <begin position="146"/>
        <end position="193"/>
    </location>
</feature>
<comment type="caution">
    <text evidence="6">The sequence shown here is derived from an EMBL/GenBank/DDBJ whole genome shotgun (WGS) entry which is preliminary data.</text>
</comment>
<gene>
    <name evidence="6" type="ORF">FRX48_01677</name>
</gene>
<dbReference type="CDD" id="cd11618">
    <property type="entry name" value="ChtBD1_1"/>
    <property type="match status" value="1"/>
</dbReference>
<dbReference type="SUPFAM" id="SSF57016">
    <property type="entry name" value="Plant lectins/antimicrobial peptides"/>
    <property type="match status" value="4"/>
</dbReference>
<dbReference type="SUPFAM" id="SSF50965">
    <property type="entry name" value="Galactose oxidase, central domain"/>
    <property type="match status" value="1"/>
</dbReference>
<feature type="disulfide bond" evidence="3">
    <location>
        <begin position="238"/>
        <end position="252"/>
    </location>
</feature>
<dbReference type="InterPro" id="IPR014756">
    <property type="entry name" value="Ig_E-set"/>
</dbReference>
<keyword evidence="1 3" id="KW-0147">Chitin-binding</keyword>
<feature type="disulfide bond" evidence="3">
    <location>
        <begin position="167"/>
        <end position="181"/>
    </location>
</feature>